<accession>A0ABT1HLH2</accession>
<feature type="region of interest" description="Disordered" evidence="1">
    <location>
        <begin position="1"/>
        <end position="106"/>
    </location>
</feature>
<comment type="caution">
    <text evidence="2">The sequence shown here is derived from an EMBL/GenBank/DDBJ whole genome shotgun (WGS) entry which is preliminary data.</text>
</comment>
<evidence type="ECO:0000313" key="2">
    <source>
        <dbReference type="EMBL" id="MCP2256358.1"/>
    </source>
</evidence>
<evidence type="ECO:0000313" key="3">
    <source>
        <dbReference type="Proteomes" id="UP001205311"/>
    </source>
</evidence>
<dbReference type="Proteomes" id="UP001205311">
    <property type="component" value="Unassembled WGS sequence"/>
</dbReference>
<dbReference type="EMBL" id="JAMTCP010000001">
    <property type="protein sequence ID" value="MCP2256358.1"/>
    <property type="molecule type" value="Genomic_DNA"/>
</dbReference>
<proteinExistence type="predicted"/>
<feature type="compositionally biased region" description="Basic residues" evidence="1">
    <location>
        <begin position="96"/>
        <end position="105"/>
    </location>
</feature>
<gene>
    <name evidence="2" type="ORF">LX15_000041</name>
</gene>
<organism evidence="2 3">
    <name type="scientific">Streptoalloteichus tenebrarius (strain ATCC 17920 / DSM 40477 / JCM 4838 / CBS 697.72 / NBRC 16177 / NCIMB 11028 / NRRL B-12390 / A12253. 1 / ISP 5477)</name>
    <name type="common">Streptomyces tenebrarius</name>
    <dbReference type="NCBI Taxonomy" id="1933"/>
    <lineage>
        <taxon>Bacteria</taxon>
        <taxon>Bacillati</taxon>
        <taxon>Actinomycetota</taxon>
        <taxon>Actinomycetes</taxon>
        <taxon>Pseudonocardiales</taxon>
        <taxon>Pseudonocardiaceae</taxon>
        <taxon>Streptoalloteichus</taxon>
    </lineage>
</organism>
<sequence>MFWAQPPRNPSPVRCDSSPELLPHVAAPPFLDRRPTSPPRSSFRFAASGEQQRPHRLDHASSTAISRRYPDPSDRPPLFPSPLRGVTAPATMPSPRRPRAQRQNRVRQLWRAPAANVHRGGRADTRNARRAEFPARFPLPNLCRPPPLLIRAQPGRPDSTRTRATGRRPNSTTGARPKETGSGRRFRRPDPAIPATAPGDQVRVLTSIAAWTAVSRAPSIHACLRETWSPAKNTGPSGVGIEGCSSVSCRGVNTAASPPA</sequence>
<reference evidence="2 3" key="1">
    <citation type="submission" date="2022-06" db="EMBL/GenBank/DDBJ databases">
        <title>Genomic Encyclopedia of Archaeal and Bacterial Type Strains, Phase II (KMG-II): from individual species to whole genera.</title>
        <authorList>
            <person name="Goeker M."/>
        </authorList>
    </citation>
    <scope>NUCLEOTIDE SEQUENCE [LARGE SCALE GENOMIC DNA]</scope>
    <source>
        <strain evidence="2 3">DSM 40477</strain>
    </source>
</reference>
<keyword evidence="3" id="KW-1185">Reference proteome</keyword>
<name>A0ABT1HLH2_STRSD</name>
<protein>
    <submittedName>
        <fullName evidence="2">Uncharacterized protein</fullName>
    </submittedName>
</protein>
<evidence type="ECO:0000256" key="1">
    <source>
        <dbReference type="SAM" id="MobiDB-lite"/>
    </source>
</evidence>
<feature type="region of interest" description="Disordered" evidence="1">
    <location>
        <begin position="137"/>
        <end position="197"/>
    </location>
</feature>